<dbReference type="PANTHER" id="PTHR37544:SF1">
    <property type="entry name" value="PHOSPHORIBOSYLAMINOIMIDAZOLE-SUCCINOCARBOXAMIDE SYNTHASE"/>
    <property type="match status" value="1"/>
</dbReference>
<protein>
    <submittedName>
        <fullName evidence="3">Uncharacterized protein</fullName>
    </submittedName>
</protein>
<dbReference type="EMBL" id="CAIJEN010000001">
    <property type="protein sequence ID" value="CAD0082441.1"/>
    <property type="molecule type" value="Genomic_DNA"/>
</dbReference>
<keyword evidence="2" id="KW-0472">Membrane</keyword>
<dbReference type="AlphaFoldDB" id="A0A9N8P590"/>
<dbReference type="PANTHER" id="PTHR37544">
    <property type="entry name" value="SPRAY-RELATED"/>
    <property type="match status" value="1"/>
</dbReference>
<feature type="compositionally biased region" description="Polar residues" evidence="1">
    <location>
        <begin position="1"/>
        <end position="15"/>
    </location>
</feature>
<feature type="transmembrane region" description="Helical" evidence="2">
    <location>
        <begin position="268"/>
        <end position="287"/>
    </location>
</feature>
<keyword evidence="4" id="KW-1185">Reference proteome</keyword>
<keyword evidence="2" id="KW-0812">Transmembrane</keyword>
<feature type="region of interest" description="Disordered" evidence="1">
    <location>
        <begin position="1"/>
        <end position="22"/>
    </location>
</feature>
<accession>A0A9N8P590</accession>
<gene>
    <name evidence="3" type="ORF">AWRI4619_LOCUS1008</name>
</gene>
<keyword evidence="2" id="KW-1133">Transmembrane helix</keyword>
<reference evidence="3" key="1">
    <citation type="submission" date="2020-06" db="EMBL/GenBank/DDBJ databases">
        <authorList>
            <person name="Onetto C."/>
        </authorList>
    </citation>
    <scope>NUCLEOTIDE SEQUENCE</scope>
</reference>
<evidence type="ECO:0000256" key="2">
    <source>
        <dbReference type="SAM" id="Phobius"/>
    </source>
</evidence>
<organism evidence="3 4">
    <name type="scientific">Aureobasidium vineae</name>
    <dbReference type="NCBI Taxonomy" id="2773715"/>
    <lineage>
        <taxon>Eukaryota</taxon>
        <taxon>Fungi</taxon>
        <taxon>Dikarya</taxon>
        <taxon>Ascomycota</taxon>
        <taxon>Pezizomycotina</taxon>
        <taxon>Dothideomycetes</taxon>
        <taxon>Dothideomycetidae</taxon>
        <taxon>Dothideales</taxon>
        <taxon>Saccotheciaceae</taxon>
        <taxon>Aureobasidium</taxon>
    </lineage>
</organism>
<comment type="caution">
    <text evidence="3">The sequence shown here is derived from an EMBL/GenBank/DDBJ whole genome shotgun (WGS) entry which is preliminary data.</text>
</comment>
<sequence>MEPSEFQYTLRNDGSNDGGDDWRMSDPGSFYLNFTHPDLTGCDCSSPQYNSLARDCTPSLLSLGFSINPNTTNFSETLDISLDINSVGWIDSEGWSDSTALAPSERLCPNLTLIYGDWDPRSNSSLNIGGVACYYNFEEAQLNISYALPQQTVTRISSTKTSLVHGDPSCWPFSEYSINNYLANSASGPYDSLFMAALNGSDRQTFFEPSNAATLASLVSQNYDTFVAQYFSFKMRNTNFTNGVTQVPMTLVDESRQRLFQSRISTSILEGLLAIIWVCTVFALVLFDSKELLPKDPCSIAAQASLFADSDFLDLVPSGAEQLSDKELLETTPYKDHLFSMGWWQKEGGGERKFGIDIGQAVSTGYENQ</sequence>
<evidence type="ECO:0000313" key="4">
    <source>
        <dbReference type="Proteomes" id="UP000716446"/>
    </source>
</evidence>
<evidence type="ECO:0000256" key="1">
    <source>
        <dbReference type="SAM" id="MobiDB-lite"/>
    </source>
</evidence>
<proteinExistence type="predicted"/>
<dbReference type="Proteomes" id="UP000716446">
    <property type="component" value="Unassembled WGS sequence"/>
</dbReference>
<name>A0A9N8P590_9PEZI</name>
<evidence type="ECO:0000313" key="3">
    <source>
        <dbReference type="EMBL" id="CAD0082441.1"/>
    </source>
</evidence>